<dbReference type="PROSITE" id="PS50893">
    <property type="entry name" value="ABC_TRANSPORTER_2"/>
    <property type="match status" value="1"/>
</dbReference>
<proteinExistence type="predicted"/>
<dbReference type="SUPFAM" id="SSF52540">
    <property type="entry name" value="P-loop containing nucleoside triphosphate hydrolases"/>
    <property type="match status" value="1"/>
</dbReference>
<dbReference type="CDD" id="cd03293">
    <property type="entry name" value="ABC_NrtD_SsuB_transporters"/>
    <property type="match status" value="1"/>
</dbReference>
<dbReference type="PROSITE" id="PS00211">
    <property type="entry name" value="ABC_TRANSPORTER_1"/>
    <property type="match status" value="1"/>
</dbReference>
<name>A0A0W8E3W8_9ZZZZ</name>
<keyword evidence="3" id="KW-1003">Cell membrane</keyword>
<dbReference type="PANTHER" id="PTHR42788">
    <property type="entry name" value="TAURINE IMPORT ATP-BINDING PROTEIN-RELATED"/>
    <property type="match status" value="1"/>
</dbReference>
<dbReference type="InterPro" id="IPR017871">
    <property type="entry name" value="ABC_transporter-like_CS"/>
</dbReference>
<protein>
    <submittedName>
        <fullName evidence="8">Taurine transport atp-binding protein taub</fullName>
    </submittedName>
</protein>
<dbReference type="InterPro" id="IPR050166">
    <property type="entry name" value="ABC_transporter_ATP-bind"/>
</dbReference>
<dbReference type="GO" id="GO:0005524">
    <property type="term" value="F:ATP binding"/>
    <property type="evidence" value="ECO:0007669"/>
    <property type="project" value="UniProtKB-KW"/>
</dbReference>
<keyword evidence="4" id="KW-0547">Nucleotide-binding</keyword>
<organism evidence="8">
    <name type="scientific">hydrocarbon metagenome</name>
    <dbReference type="NCBI Taxonomy" id="938273"/>
    <lineage>
        <taxon>unclassified sequences</taxon>
        <taxon>metagenomes</taxon>
        <taxon>ecological metagenomes</taxon>
    </lineage>
</organism>
<accession>A0A0W8E3W8</accession>
<sequence length="252" mass="28822">MIEIQDLVVKYRRKNEETLVLDNININIGTGDIYTFIGPSGCGKSTLLHVLSGILKEYTGSVRIDGEAIDPKRQRIGLILQNYGLLPWKNVYQNTMLGVKIKNDQQTLDEYSRYILQQLGIDSLLDRYPKELSGGQQQRVAIARAFILKPDLLLMDEPFSALDAISREELQDLFLKIWKENNVTTAFVTHSVDEALYLGSKIVVFSPAPGRILEVVDNSCFRLDNLRFRDEYYDMCMNLRKILDKDDQVAVK</sequence>
<keyword evidence="5 8" id="KW-0067">ATP-binding</keyword>
<feature type="domain" description="ABC transporter" evidence="7">
    <location>
        <begin position="2"/>
        <end position="232"/>
    </location>
</feature>
<reference evidence="8" key="1">
    <citation type="journal article" date="2015" name="Proc. Natl. Acad. Sci. U.S.A.">
        <title>Networks of energetic and metabolic interactions define dynamics in microbial communities.</title>
        <authorList>
            <person name="Embree M."/>
            <person name="Liu J.K."/>
            <person name="Al-Bassam M.M."/>
            <person name="Zengler K."/>
        </authorList>
    </citation>
    <scope>NUCLEOTIDE SEQUENCE</scope>
</reference>
<gene>
    <name evidence="8" type="ORF">ASZ90_019505</name>
</gene>
<evidence type="ECO:0000256" key="5">
    <source>
        <dbReference type="ARBA" id="ARBA00022840"/>
    </source>
</evidence>
<dbReference type="SMART" id="SM00382">
    <property type="entry name" value="AAA"/>
    <property type="match status" value="1"/>
</dbReference>
<dbReference type="PANTHER" id="PTHR42788:SF7">
    <property type="entry name" value="NITRATE ABC TRANSPORTER ATP-BINDING PROTEIN"/>
    <property type="match status" value="1"/>
</dbReference>
<dbReference type="InterPro" id="IPR003439">
    <property type="entry name" value="ABC_transporter-like_ATP-bd"/>
</dbReference>
<dbReference type="GO" id="GO:0016887">
    <property type="term" value="F:ATP hydrolysis activity"/>
    <property type="evidence" value="ECO:0007669"/>
    <property type="project" value="InterPro"/>
</dbReference>
<dbReference type="InterPro" id="IPR027417">
    <property type="entry name" value="P-loop_NTPase"/>
</dbReference>
<evidence type="ECO:0000256" key="4">
    <source>
        <dbReference type="ARBA" id="ARBA00022741"/>
    </source>
</evidence>
<comment type="subcellular location">
    <subcellularLocation>
        <location evidence="1">Cell membrane</location>
        <topology evidence="1">Peripheral membrane protein</topology>
    </subcellularLocation>
</comment>
<dbReference type="Pfam" id="PF00005">
    <property type="entry name" value="ABC_tran"/>
    <property type="match status" value="1"/>
</dbReference>
<evidence type="ECO:0000256" key="3">
    <source>
        <dbReference type="ARBA" id="ARBA00022475"/>
    </source>
</evidence>
<dbReference type="InterPro" id="IPR003593">
    <property type="entry name" value="AAA+_ATPase"/>
</dbReference>
<evidence type="ECO:0000256" key="1">
    <source>
        <dbReference type="ARBA" id="ARBA00004202"/>
    </source>
</evidence>
<evidence type="ECO:0000313" key="8">
    <source>
        <dbReference type="EMBL" id="KUG03094.1"/>
    </source>
</evidence>
<dbReference type="Gene3D" id="3.40.50.300">
    <property type="entry name" value="P-loop containing nucleotide triphosphate hydrolases"/>
    <property type="match status" value="1"/>
</dbReference>
<keyword evidence="2" id="KW-0813">Transport</keyword>
<dbReference type="EMBL" id="LNQE01001894">
    <property type="protein sequence ID" value="KUG03094.1"/>
    <property type="molecule type" value="Genomic_DNA"/>
</dbReference>
<evidence type="ECO:0000256" key="6">
    <source>
        <dbReference type="ARBA" id="ARBA00023136"/>
    </source>
</evidence>
<dbReference type="AlphaFoldDB" id="A0A0W8E3W8"/>
<comment type="caution">
    <text evidence="8">The sequence shown here is derived from an EMBL/GenBank/DDBJ whole genome shotgun (WGS) entry which is preliminary data.</text>
</comment>
<keyword evidence="6" id="KW-0472">Membrane</keyword>
<evidence type="ECO:0000259" key="7">
    <source>
        <dbReference type="PROSITE" id="PS50893"/>
    </source>
</evidence>
<dbReference type="GO" id="GO:0005886">
    <property type="term" value="C:plasma membrane"/>
    <property type="evidence" value="ECO:0007669"/>
    <property type="project" value="UniProtKB-SubCell"/>
</dbReference>
<evidence type="ECO:0000256" key="2">
    <source>
        <dbReference type="ARBA" id="ARBA00022448"/>
    </source>
</evidence>